<dbReference type="PROSITE" id="PS50894">
    <property type="entry name" value="HPT"/>
    <property type="match status" value="1"/>
</dbReference>
<evidence type="ECO:0000256" key="8">
    <source>
        <dbReference type="ARBA" id="ARBA00022741"/>
    </source>
</evidence>
<feature type="domain" description="Histidine kinase" evidence="20">
    <location>
        <begin position="381"/>
        <end position="603"/>
    </location>
</feature>
<comment type="caution">
    <text evidence="23">The sequence shown here is derived from an EMBL/GenBank/DDBJ whole genome shotgun (WGS) entry which is preliminary data.</text>
</comment>
<dbReference type="InterPro" id="IPR006189">
    <property type="entry name" value="CHASE_dom"/>
</dbReference>
<evidence type="ECO:0000256" key="11">
    <source>
        <dbReference type="ARBA" id="ARBA00022989"/>
    </source>
</evidence>
<dbReference type="CDD" id="cd00088">
    <property type="entry name" value="HPT"/>
    <property type="match status" value="1"/>
</dbReference>
<dbReference type="InterPro" id="IPR011006">
    <property type="entry name" value="CheY-like_superfamily"/>
</dbReference>
<evidence type="ECO:0000256" key="3">
    <source>
        <dbReference type="ARBA" id="ARBA00012438"/>
    </source>
</evidence>
<keyword evidence="13 19" id="KW-0472">Membrane</keyword>
<keyword evidence="8" id="KW-0547">Nucleotide-binding</keyword>
<accession>A0A5R9GMG6</accession>
<dbReference type="PANTHER" id="PTHR45339">
    <property type="entry name" value="HYBRID SIGNAL TRANSDUCTION HISTIDINE KINASE J"/>
    <property type="match status" value="1"/>
</dbReference>
<dbReference type="InterPro" id="IPR001789">
    <property type="entry name" value="Sig_transdc_resp-reg_receiver"/>
</dbReference>
<dbReference type="Pfam" id="PF01627">
    <property type="entry name" value="Hpt"/>
    <property type="match status" value="1"/>
</dbReference>
<dbReference type="InterPro" id="IPR036641">
    <property type="entry name" value="HPT_dom_sf"/>
</dbReference>
<keyword evidence="5 17" id="KW-0597">Phosphoprotein</keyword>
<dbReference type="Pfam" id="PF02518">
    <property type="entry name" value="HATPase_c"/>
    <property type="match status" value="1"/>
</dbReference>
<dbReference type="Pfam" id="PF03924">
    <property type="entry name" value="CHASE"/>
    <property type="match status" value="1"/>
</dbReference>
<comment type="subunit">
    <text evidence="14">At low DSF concentrations, interacts with RpfF.</text>
</comment>
<dbReference type="FunFam" id="3.30.565.10:FF:000010">
    <property type="entry name" value="Sensor histidine kinase RcsC"/>
    <property type="match status" value="1"/>
</dbReference>
<dbReference type="SMART" id="SM00073">
    <property type="entry name" value="HPT"/>
    <property type="match status" value="1"/>
</dbReference>
<evidence type="ECO:0000313" key="23">
    <source>
        <dbReference type="EMBL" id="TLS66169.1"/>
    </source>
</evidence>
<evidence type="ECO:0000256" key="4">
    <source>
        <dbReference type="ARBA" id="ARBA00022475"/>
    </source>
</evidence>
<dbReference type="GO" id="GO:0005524">
    <property type="term" value="F:ATP binding"/>
    <property type="evidence" value="ECO:0007669"/>
    <property type="project" value="UniProtKB-KW"/>
</dbReference>
<evidence type="ECO:0000256" key="18">
    <source>
        <dbReference type="SAM" id="Coils"/>
    </source>
</evidence>
<proteinExistence type="predicted"/>
<protein>
    <recommendedName>
        <fullName evidence="15">Sensory/regulatory protein RpfC</fullName>
        <ecNumber evidence="3">2.7.13.3</ecNumber>
    </recommendedName>
</protein>
<dbReference type="RefSeq" id="WP_138239926.1">
    <property type="nucleotide sequence ID" value="NZ_VBRY01000011.1"/>
</dbReference>
<dbReference type="SMART" id="SM00388">
    <property type="entry name" value="HisKA"/>
    <property type="match status" value="1"/>
</dbReference>
<name>A0A5R9GMG6_9PROT</name>
<dbReference type="Gene3D" id="3.30.450.350">
    <property type="entry name" value="CHASE domain"/>
    <property type="match status" value="1"/>
</dbReference>
<feature type="transmembrane region" description="Helical" evidence="19">
    <location>
        <begin position="12"/>
        <end position="28"/>
    </location>
</feature>
<dbReference type="InterPro" id="IPR004358">
    <property type="entry name" value="Sig_transdc_His_kin-like_C"/>
</dbReference>
<evidence type="ECO:0000259" key="22">
    <source>
        <dbReference type="PROSITE" id="PS50894"/>
    </source>
</evidence>
<dbReference type="InterPro" id="IPR005467">
    <property type="entry name" value="His_kinase_dom"/>
</dbReference>
<comment type="subcellular location">
    <subcellularLocation>
        <location evidence="2">Cell membrane</location>
        <topology evidence="2">Multi-pass membrane protein</topology>
    </subcellularLocation>
</comment>
<dbReference type="InterPro" id="IPR003594">
    <property type="entry name" value="HATPase_dom"/>
</dbReference>
<dbReference type="Gene3D" id="3.40.50.2300">
    <property type="match status" value="2"/>
</dbReference>
<dbReference type="Gene3D" id="3.30.565.10">
    <property type="entry name" value="Histidine kinase-like ATPase, C-terminal domain"/>
    <property type="match status" value="1"/>
</dbReference>
<dbReference type="CDD" id="cd00082">
    <property type="entry name" value="HisKA"/>
    <property type="match status" value="1"/>
</dbReference>
<keyword evidence="6" id="KW-0808">Transferase</keyword>
<evidence type="ECO:0000256" key="15">
    <source>
        <dbReference type="ARBA" id="ARBA00068150"/>
    </source>
</evidence>
<evidence type="ECO:0000256" key="10">
    <source>
        <dbReference type="ARBA" id="ARBA00022840"/>
    </source>
</evidence>
<dbReference type="InterPro" id="IPR003661">
    <property type="entry name" value="HisK_dim/P_dom"/>
</dbReference>
<feature type="domain" description="Response regulatory" evidence="21">
    <location>
        <begin position="772"/>
        <end position="888"/>
    </location>
</feature>
<dbReference type="SUPFAM" id="SSF47384">
    <property type="entry name" value="Homodimeric domain of signal transducing histidine kinase"/>
    <property type="match status" value="1"/>
</dbReference>
<keyword evidence="18" id="KW-0175">Coiled coil</keyword>
<dbReference type="CDD" id="cd16922">
    <property type="entry name" value="HATPase_EvgS-ArcB-TorS-like"/>
    <property type="match status" value="1"/>
</dbReference>
<organism evidence="23 24">
    <name type="scientific">Mariprofundus erugo</name>
    <dbReference type="NCBI Taxonomy" id="2528639"/>
    <lineage>
        <taxon>Bacteria</taxon>
        <taxon>Pseudomonadati</taxon>
        <taxon>Pseudomonadota</taxon>
        <taxon>Candidatius Mariprofundia</taxon>
        <taxon>Mariprofundales</taxon>
        <taxon>Mariprofundaceae</taxon>
        <taxon>Mariprofundus</taxon>
    </lineage>
</organism>
<dbReference type="PROSITE" id="PS50110">
    <property type="entry name" value="RESPONSE_REGULATORY"/>
    <property type="match status" value="2"/>
</dbReference>
<dbReference type="GO" id="GO:0005886">
    <property type="term" value="C:plasma membrane"/>
    <property type="evidence" value="ECO:0007669"/>
    <property type="project" value="UniProtKB-SubCell"/>
</dbReference>
<dbReference type="PRINTS" id="PR00344">
    <property type="entry name" value="BCTRLSENSOR"/>
</dbReference>
<evidence type="ECO:0000256" key="5">
    <source>
        <dbReference type="ARBA" id="ARBA00022553"/>
    </source>
</evidence>
<evidence type="ECO:0000256" key="6">
    <source>
        <dbReference type="ARBA" id="ARBA00022679"/>
    </source>
</evidence>
<keyword evidence="12" id="KW-0902">Two-component regulatory system</keyword>
<dbReference type="InterPro" id="IPR036890">
    <property type="entry name" value="HATPase_C_sf"/>
</dbReference>
<dbReference type="SUPFAM" id="SSF55874">
    <property type="entry name" value="ATPase domain of HSP90 chaperone/DNA topoisomerase II/histidine kinase"/>
    <property type="match status" value="1"/>
</dbReference>
<dbReference type="FunFam" id="1.10.287.130:FF:000002">
    <property type="entry name" value="Two-component osmosensing histidine kinase"/>
    <property type="match status" value="1"/>
</dbReference>
<dbReference type="InterPro" id="IPR042240">
    <property type="entry name" value="CHASE_sf"/>
</dbReference>
<dbReference type="GO" id="GO:0000155">
    <property type="term" value="F:phosphorelay sensor kinase activity"/>
    <property type="evidence" value="ECO:0007669"/>
    <property type="project" value="InterPro"/>
</dbReference>
<evidence type="ECO:0000259" key="20">
    <source>
        <dbReference type="PROSITE" id="PS50109"/>
    </source>
</evidence>
<feature type="modified residue" description="Phosphohistidine" evidence="16">
    <location>
        <position position="966"/>
    </location>
</feature>
<sequence length="1019" mass="113621">MDFKIRNIAPWLVLLTGTLMSIAMFLGIQRSYQGKLEAELNFIARSHTAAIQAEFDHRMRIGELLSSLQENFPDEENKKIATTTSEVWRQIDSDTAPLLLGMASKVSRADKAAFAISHGYPIIEGGENKELSVNRDAYFPVIDIAINHYFSALKGLDIGSLVSPALIRQAGSTQATMVSDFVTLPLPALHNPEGFIAIHPIYDKHLHMAAHANQHDHYDHTTGFTFSLLPPGTIMESGIAKTPVGGVDIALLSHETMADGKKRLLNFHSSRSHKVAISYEDAMRPDNGQLRLTNTIQLGNRQWQLHYVTAPGFWEKYSSNTRWIVFALGMMLTLLLFQLMRNLSNQRARLEKTVRERTDDLNEARHAAERANKAKSEFLANMSHEIRTPMNAIIGLSELVLQSGLNAKQHNYIDKVHRSAENLLGIINDILDFSKIEADKLEMEQVYFELDDVMDSLANLAGFKAEEKGVELMFDVKHGLHTALYGDPLRLTQVLTNLCNNAVKFTHAGGDILVSVEAQHESEDEIRLLFAVRDSGIGMSGEDQAKLFKSFSQVDSSTTRKFGGTGLGLAISKKLTELMQGEIWVESDPGVGSTFYFTAVFGKYLYADASRAEAVRQLPVRYALVVDDNPTSREILTDMLTNLDIRVDQASSGHEAMHMLEKENNEVIYDIILMDWKMPDMDGIEATRHIQHDLHLTQIPMVIMLTAYGRDEAREQAEGVDFSDFLTKPITTTALRDSLLRISQGSQKAKRCRILDRYEKSQAAIKQLHGARVLLVEDDEINQELALDLLGSNGLRVTLASNGAEALKLLDRESFDGVLMDCQMPVMDGYTATREIRKQPRFEKLPVIAMTANAMVSDKERAASAGMNDHISKPINVNEMFNIMANWITPATGAVVSAMPASTEAMVTVPEIAGVNRDKALSQLNHNKQLYYKLLIKFRDAYQDFEALYREAQADSDPKAAGRCAHSLKGLAGTIGAEALESAARNLERADQNNRAEIETWLTRVNNELERLLPALNRL</sequence>
<feature type="modified residue" description="4-aspartylphosphate" evidence="17">
    <location>
        <position position="675"/>
    </location>
</feature>
<dbReference type="SMART" id="SM00387">
    <property type="entry name" value="HATPase_c"/>
    <property type="match status" value="1"/>
</dbReference>
<dbReference type="Pfam" id="PF00512">
    <property type="entry name" value="HisKA"/>
    <property type="match status" value="1"/>
</dbReference>
<evidence type="ECO:0000259" key="21">
    <source>
        <dbReference type="PROSITE" id="PS50110"/>
    </source>
</evidence>
<evidence type="ECO:0000256" key="13">
    <source>
        <dbReference type="ARBA" id="ARBA00023136"/>
    </source>
</evidence>
<feature type="domain" description="Response regulatory" evidence="21">
    <location>
        <begin position="622"/>
        <end position="743"/>
    </location>
</feature>
<reference evidence="23 24" key="1">
    <citation type="journal article" date="2019" name="Appl. Environ. Microbiol.">
        <title>Environmental Evidence and Genomic Insight of Iron-oxidizing Bacteria Preference Towards More Corrosion Resistant Stainless Steel at Higher Salinities.</title>
        <authorList>
            <person name="Garrison C.E."/>
            <person name="Price K.A."/>
            <person name="Field E.K."/>
        </authorList>
    </citation>
    <scope>NUCLEOTIDE SEQUENCE [LARGE SCALE GENOMIC DNA]</scope>
    <source>
        <strain evidence="23 24">P3</strain>
    </source>
</reference>
<keyword evidence="10" id="KW-0067">ATP-binding</keyword>
<feature type="coiled-coil region" evidence="18">
    <location>
        <begin position="340"/>
        <end position="381"/>
    </location>
</feature>
<evidence type="ECO:0000313" key="24">
    <source>
        <dbReference type="Proteomes" id="UP000306585"/>
    </source>
</evidence>
<keyword evidence="24" id="KW-1185">Reference proteome</keyword>
<dbReference type="InterPro" id="IPR036097">
    <property type="entry name" value="HisK_dim/P_sf"/>
</dbReference>
<keyword evidence="11 19" id="KW-1133">Transmembrane helix</keyword>
<dbReference type="SUPFAM" id="SSF52172">
    <property type="entry name" value="CheY-like"/>
    <property type="match status" value="2"/>
</dbReference>
<dbReference type="PANTHER" id="PTHR45339:SF1">
    <property type="entry name" value="HYBRID SIGNAL TRANSDUCTION HISTIDINE KINASE J"/>
    <property type="match status" value="1"/>
</dbReference>
<dbReference type="Proteomes" id="UP000306585">
    <property type="component" value="Unassembled WGS sequence"/>
</dbReference>
<evidence type="ECO:0000256" key="7">
    <source>
        <dbReference type="ARBA" id="ARBA00022692"/>
    </source>
</evidence>
<dbReference type="SMART" id="SM00448">
    <property type="entry name" value="REC"/>
    <property type="match status" value="2"/>
</dbReference>
<evidence type="ECO:0000256" key="19">
    <source>
        <dbReference type="SAM" id="Phobius"/>
    </source>
</evidence>
<dbReference type="SUPFAM" id="SSF47226">
    <property type="entry name" value="Histidine-containing phosphotransfer domain, HPT domain"/>
    <property type="match status" value="1"/>
</dbReference>
<dbReference type="InterPro" id="IPR008207">
    <property type="entry name" value="Sig_transdc_His_kin_Hpt_dom"/>
</dbReference>
<evidence type="ECO:0000256" key="9">
    <source>
        <dbReference type="ARBA" id="ARBA00022777"/>
    </source>
</evidence>
<evidence type="ECO:0000256" key="14">
    <source>
        <dbReference type="ARBA" id="ARBA00064003"/>
    </source>
</evidence>
<dbReference type="CDD" id="cd17546">
    <property type="entry name" value="REC_hyHK_CKI1_RcsC-like"/>
    <property type="match status" value="2"/>
</dbReference>
<dbReference type="Gene3D" id="1.10.287.130">
    <property type="match status" value="1"/>
</dbReference>
<gene>
    <name evidence="23" type="ORF">FEF65_11290</name>
</gene>
<evidence type="ECO:0000256" key="12">
    <source>
        <dbReference type="ARBA" id="ARBA00023012"/>
    </source>
</evidence>
<keyword evidence="4" id="KW-1003">Cell membrane</keyword>
<dbReference type="Pfam" id="PF00072">
    <property type="entry name" value="Response_reg"/>
    <property type="match status" value="2"/>
</dbReference>
<dbReference type="PROSITE" id="PS50109">
    <property type="entry name" value="HIS_KIN"/>
    <property type="match status" value="1"/>
</dbReference>
<keyword evidence="7 19" id="KW-0812">Transmembrane</keyword>
<dbReference type="EC" id="2.7.13.3" evidence="3"/>
<evidence type="ECO:0000256" key="16">
    <source>
        <dbReference type="PROSITE-ProRule" id="PRU00110"/>
    </source>
</evidence>
<evidence type="ECO:0000256" key="1">
    <source>
        <dbReference type="ARBA" id="ARBA00000085"/>
    </source>
</evidence>
<comment type="catalytic activity">
    <reaction evidence="1">
        <text>ATP + protein L-histidine = ADP + protein N-phospho-L-histidine.</text>
        <dbReference type="EC" id="2.7.13.3"/>
    </reaction>
</comment>
<dbReference type="AlphaFoldDB" id="A0A5R9GMG6"/>
<dbReference type="Gene3D" id="1.20.120.160">
    <property type="entry name" value="HPT domain"/>
    <property type="match status" value="1"/>
</dbReference>
<keyword evidence="9" id="KW-0418">Kinase</keyword>
<dbReference type="EMBL" id="VBRY01000011">
    <property type="protein sequence ID" value="TLS66169.1"/>
    <property type="molecule type" value="Genomic_DNA"/>
</dbReference>
<evidence type="ECO:0000256" key="2">
    <source>
        <dbReference type="ARBA" id="ARBA00004651"/>
    </source>
</evidence>
<feature type="domain" description="HPt" evidence="22">
    <location>
        <begin position="927"/>
        <end position="1019"/>
    </location>
</feature>
<evidence type="ECO:0000256" key="17">
    <source>
        <dbReference type="PROSITE-ProRule" id="PRU00169"/>
    </source>
</evidence>
<feature type="modified residue" description="4-aspartylphosphate" evidence="17">
    <location>
        <position position="821"/>
    </location>
</feature>